<evidence type="ECO:0000313" key="4">
    <source>
        <dbReference type="EMBL" id="KAJ2784876.1"/>
    </source>
</evidence>
<feature type="region of interest" description="Disordered" evidence="2">
    <location>
        <begin position="173"/>
        <end position="201"/>
    </location>
</feature>
<accession>A0A9W8HIM2</accession>
<feature type="region of interest" description="Disordered" evidence="2">
    <location>
        <begin position="1"/>
        <end position="20"/>
    </location>
</feature>
<feature type="region of interest" description="Disordered" evidence="2">
    <location>
        <begin position="601"/>
        <end position="701"/>
    </location>
</feature>
<feature type="compositionally biased region" description="Basic and acidic residues" evidence="2">
    <location>
        <begin position="28"/>
        <end position="37"/>
    </location>
</feature>
<keyword evidence="5" id="KW-1185">Reference proteome</keyword>
<feature type="compositionally biased region" description="Basic and acidic residues" evidence="2">
    <location>
        <begin position="115"/>
        <end position="132"/>
    </location>
</feature>
<gene>
    <name evidence="4" type="primary">kri1</name>
    <name evidence="4" type="ORF">GGI15_002129</name>
</gene>
<feature type="compositionally biased region" description="Acidic residues" evidence="2">
    <location>
        <begin position="185"/>
        <end position="198"/>
    </location>
</feature>
<dbReference type="AlphaFoldDB" id="A0A9W8HIM2"/>
<feature type="domain" description="Kri1-like C-terminal" evidence="3">
    <location>
        <begin position="513"/>
        <end position="600"/>
    </location>
</feature>
<dbReference type="Proteomes" id="UP001140172">
    <property type="component" value="Unassembled WGS sequence"/>
</dbReference>
<evidence type="ECO:0000259" key="3">
    <source>
        <dbReference type="Pfam" id="PF12936"/>
    </source>
</evidence>
<dbReference type="GO" id="GO:0030686">
    <property type="term" value="C:90S preribosome"/>
    <property type="evidence" value="ECO:0007669"/>
    <property type="project" value="TreeGrafter"/>
</dbReference>
<feature type="region of interest" description="Disordered" evidence="2">
    <location>
        <begin position="244"/>
        <end position="268"/>
    </location>
</feature>
<dbReference type="GO" id="GO:0000447">
    <property type="term" value="P:endonucleolytic cleavage in ITS1 to separate SSU-rRNA from 5.8S rRNA and LSU-rRNA from tricistronic rRNA transcript (SSU-rRNA, 5.8S rRNA, LSU-rRNA)"/>
    <property type="evidence" value="ECO:0007669"/>
    <property type="project" value="TreeGrafter"/>
</dbReference>
<evidence type="ECO:0000256" key="2">
    <source>
        <dbReference type="SAM" id="MobiDB-lite"/>
    </source>
</evidence>
<dbReference type="Pfam" id="PF12936">
    <property type="entry name" value="Kri1_C"/>
    <property type="match status" value="1"/>
</dbReference>
<dbReference type="GO" id="GO:0005730">
    <property type="term" value="C:nucleolus"/>
    <property type="evidence" value="ECO:0007669"/>
    <property type="project" value="TreeGrafter"/>
</dbReference>
<feature type="compositionally biased region" description="Basic residues" evidence="2">
    <location>
        <begin position="456"/>
        <end position="469"/>
    </location>
</feature>
<proteinExistence type="inferred from homology"/>
<dbReference type="OrthoDB" id="10252032at2759"/>
<name>A0A9W8HIM2_9FUNG</name>
<feature type="compositionally biased region" description="Basic and acidic residues" evidence="2">
    <location>
        <begin position="624"/>
        <end position="652"/>
    </location>
</feature>
<dbReference type="PANTHER" id="PTHR14490:SF5">
    <property type="entry name" value="PROTEIN KRI1 HOMOLOG"/>
    <property type="match status" value="1"/>
</dbReference>
<dbReference type="Pfam" id="PF05178">
    <property type="entry name" value="Kri1"/>
    <property type="match status" value="1"/>
</dbReference>
<feature type="compositionally biased region" description="Acidic residues" evidence="2">
    <location>
        <begin position="63"/>
        <end position="75"/>
    </location>
</feature>
<dbReference type="EMBL" id="JANBUM010000103">
    <property type="protein sequence ID" value="KAJ2784876.1"/>
    <property type="molecule type" value="Genomic_DNA"/>
</dbReference>
<evidence type="ECO:0000313" key="5">
    <source>
        <dbReference type="Proteomes" id="UP001140172"/>
    </source>
</evidence>
<feature type="region of interest" description="Disordered" evidence="2">
    <location>
        <begin position="449"/>
        <end position="476"/>
    </location>
</feature>
<protein>
    <submittedName>
        <fullName evidence="4">Ribosome biogenesis protein Kri1</fullName>
    </submittedName>
</protein>
<organism evidence="4 5">
    <name type="scientific">Coemansia interrupta</name>
    <dbReference type="NCBI Taxonomy" id="1126814"/>
    <lineage>
        <taxon>Eukaryota</taxon>
        <taxon>Fungi</taxon>
        <taxon>Fungi incertae sedis</taxon>
        <taxon>Zoopagomycota</taxon>
        <taxon>Kickxellomycotina</taxon>
        <taxon>Kickxellomycetes</taxon>
        <taxon>Kickxellales</taxon>
        <taxon>Kickxellaceae</taxon>
        <taxon>Coemansia</taxon>
    </lineage>
</organism>
<feature type="compositionally biased region" description="Low complexity" evidence="2">
    <location>
        <begin position="691"/>
        <end position="701"/>
    </location>
</feature>
<dbReference type="InterPro" id="IPR024626">
    <property type="entry name" value="Kri1-like_C"/>
</dbReference>
<reference evidence="4" key="1">
    <citation type="submission" date="2022-07" db="EMBL/GenBank/DDBJ databases">
        <title>Phylogenomic reconstructions and comparative analyses of Kickxellomycotina fungi.</title>
        <authorList>
            <person name="Reynolds N.K."/>
            <person name="Stajich J.E."/>
            <person name="Barry K."/>
            <person name="Grigoriev I.V."/>
            <person name="Crous P."/>
            <person name="Smith M.E."/>
        </authorList>
    </citation>
    <scope>NUCLEOTIDE SEQUENCE</scope>
    <source>
        <strain evidence="4">BCRC 34489</strain>
    </source>
</reference>
<feature type="compositionally biased region" description="Basic residues" evidence="2">
    <location>
        <begin position="680"/>
        <end position="690"/>
    </location>
</feature>
<comment type="caution">
    <text evidence="4">The sequence shown here is derived from an EMBL/GenBank/DDBJ whole genome shotgun (WGS) entry which is preliminary data.</text>
</comment>
<feature type="region of interest" description="Disordered" evidence="2">
    <location>
        <begin position="28"/>
        <end position="80"/>
    </location>
</feature>
<evidence type="ECO:0000256" key="1">
    <source>
        <dbReference type="ARBA" id="ARBA00007473"/>
    </source>
</evidence>
<comment type="similarity">
    <text evidence="1">Belongs to the KRI1 family.</text>
</comment>
<feature type="region of interest" description="Disordered" evidence="2">
    <location>
        <begin position="115"/>
        <end position="135"/>
    </location>
</feature>
<feature type="region of interest" description="Disordered" evidence="2">
    <location>
        <begin position="332"/>
        <end position="376"/>
    </location>
</feature>
<feature type="compositionally biased region" description="Basic and acidic residues" evidence="2">
    <location>
        <begin position="604"/>
        <end position="614"/>
    </location>
</feature>
<dbReference type="PANTHER" id="PTHR14490">
    <property type="entry name" value="ZINC FINGER, ZZ TYPE"/>
    <property type="match status" value="1"/>
</dbReference>
<dbReference type="InterPro" id="IPR018034">
    <property type="entry name" value="Kri1"/>
</dbReference>
<sequence length="701" mass="79557">MADYSDSESPDTGLVDLSKIDKGKLLRAEERRRRANDDYGEIEQYISQDESEGDINGESGSDSSDESDVEEDDIGELITPELDAQIMKTLTALRSKDKSIYDNSTNFFSEDAIKKSQESWKTKQEAARKKAESGMTMTQYQHKLMVEHGGVVDEDKELRETTGMTHVQEQEALKNEFKAAFGSDNGDDSGDEGDGDDDFLVKKVKTEDEIVEEEADYRKFLLESMGENTTDNSTFASWIDKEDTAAAAVSADTNGEAGSGSANKEGDDQKFLMNYILNRGWIDKSASKLSAEEQARLIVDNEEDQRNDEINDNFESRYNFRYEEEGGAHIKSYPREIEGSMRRKDERRKLARERANQRKKEKKQEKQEELKRMKNQKKKEILEKLKEIQGITGNSVVGFDTLDLNGDFDPSKFDTQMDTIFNENFYGHEDNEKPVWDDDIDIGDIVAAEENEKSSKKGKHGSKKGKKAATHVDNDDDGDFIMDADYLDDSQKSAPRVADPEAIESSKSELKDKVSEYMDKYYQLDFEDVVGDDLLTRFKYAKVKPVDYGLSAAEILLADEDMVGQYVPVKRIAPFIPDWKIEDDMAKYANKKRLIYLKKKAAKKRADWENELKQIKKSSKTKKDKGDKKDRSKKRSRDDESGKSEAKGDKPDKKSKKSKKEEISPTEAPSQDGKAEKSKANRRQRQKAKKAASSADAAHQE</sequence>